<dbReference type="PROSITE" id="PS50005">
    <property type="entry name" value="TPR"/>
    <property type="match status" value="1"/>
</dbReference>
<evidence type="ECO:0000256" key="1">
    <source>
        <dbReference type="PROSITE-ProRule" id="PRU00339"/>
    </source>
</evidence>
<proteinExistence type="predicted"/>
<dbReference type="Proteomes" id="UP000709959">
    <property type="component" value="Unassembled WGS sequence"/>
</dbReference>
<feature type="chain" id="PRO_5037589860" evidence="2">
    <location>
        <begin position="29"/>
        <end position="260"/>
    </location>
</feature>
<dbReference type="Pfam" id="PF13432">
    <property type="entry name" value="TPR_16"/>
    <property type="match status" value="1"/>
</dbReference>
<feature type="repeat" description="TPR" evidence="1">
    <location>
        <begin position="181"/>
        <end position="214"/>
    </location>
</feature>
<dbReference type="EMBL" id="JADKCH010000001">
    <property type="protein sequence ID" value="MBK8571135.1"/>
    <property type="molecule type" value="Genomic_DNA"/>
</dbReference>
<dbReference type="InterPro" id="IPR011990">
    <property type="entry name" value="TPR-like_helical_dom_sf"/>
</dbReference>
<evidence type="ECO:0000256" key="2">
    <source>
        <dbReference type="SAM" id="SignalP"/>
    </source>
</evidence>
<reference evidence="3 4" key="1">
    <citation type="submission" date="2020-10" db="EMBL/GenBank/DDBJ databases">
        <title>Connecting structure to function with the recovery of over 1000 high-quality activated sludge metagenome-assembled genomes encoding full-length rRNA genes using long-read sequencing.</title>
        <authorList>
            <person name="Singleton C.M."/>
            <person name="Petriglieri F."/>
            <person name="Kristensen J.M."/>
            <person name="Kirkegaard R.H."/>
            <person name="Michaelsen T.Y."/>
            <person name="Andersen M.H."/>
            <person name="Karst S.M."/>
            <person name="Dueholm M.S."/>
            <person name="Nielsen P.H."/>
            <person name="Albertsen M."/>
        </authorList>
    </citation>
    <scope>NUCLEOTIDE SEQUENCE [LARGE SCALE GENOMIC DNA]</scope>
    <source>
        <strain evidence="3">OdNE_18-Q3-R46-58_MAXAC.008</strain>
    </source>
</reference>
<accession>A0A936F081</accession>
<evidence type="ECO:0000313" key="3">
    <source>
        <dbReference type="EMBL" id="MBK8571135.1"/>
    </source>
</evidence>
<comment type="caution">
    <text evidence="3">The sequence shown here is derived from an EMBL/GenBank/DDBJ whole genome shotgun (WGS) entry which is preliminary data.</text>
</comment>
<organism evidence="3 4">
    <name type="scientific">Candidatus Geothrix odensensis</name>
    <dbReference type="NCBI Taxonomy" id="2954440"/>
    <lineage>
        <taxon>Bacteria</taxon>
        <taxon>Pseudomonadati</taxon>
        <taxon>Acidobacteriota</taxon>
        <taxon>Holophagae</taxon>
        <taxon>Holophagales</taxon>
        <taxon>Holophagaceae</taxon>
        <taxon>Geothrix</taxon>
    </lineage>
</organism>
<dbReference type="SMART" id="SM00028">
    <property type="entry name" value="TPR"/>
    <property type="match status" value="2"/>
</dbReference>
<dbReference type="InterPro" id="IPR019734">
    <property type="entry name" value="TPR_rpt"/>
</dbReference>
<dbReference type="SUPFAM" id="SSF48452">
    <property type="entry name" value="TPR-like"/>
    <property type="match status" value="1"/>
</dbReference>
<sequence length="260" mass="28787">MSSRRSARIRASLLLGSLVLGGAWAASAQDSDAAIFQRYRSLDATVERAGRSVGAGRFEEAHNLLQPCLQKLPDHFEAHFLLARIAYEARDFEGVLAHLEVAERSLAVLSRRYRDLMDYLRARIEVEEQTARSSLDAVSSRVTDPTSCVAPFLAALEREIEAVQARKGPLHDHENPYGVPASHRFLRGNALYRLGRRDEARAQFRQAVAADPAHANAWNNLLALHLEAKDPVSARADLQRAEAARIAIRAELRQAILAAP</sequence>
<keyword evidence="2" id="KW-0732">Signal</keyword>
<feature type="signal peptide" evidence="2">
    <location>
        <begin position="1"/>
        <end position="28"/>
    </location>
</feature>
<evidence type="ECO:0000313" key="4">
    <source>
        <dbReference type="Proteomes" id="UP000709959"/>
    </source>
</evidence>
<name>A0A936F081_9BACT</name>
<dbReference type="AlphaFoldDB" id="A0A936F081"/>
<protein>
    <submittedName>
        <fullName evidence="3">Tetratricopeptide repeat protein</fullName>
    </submittedName>
</protein>
<dbReference type="Pfam" id="PF14559">
    <property type="entry name" value="TPR_19"/>
    <property type="match status" value="1"/>
</dbReference>
<gene>
    <name evidence="3" type="ORF">IPN91_00545</name>
</gene>
<dbReference type="Gene3D" id="1.25.40.10">
    <property type="entry name" value="Tetratricopeptide repeat domain"/>
    <property type="match status" value="2"/>
</dbReference>
<keyword evidence="1" id="KW-0802">TPR repeat</keyword>